<organism evidence="4 5">
    <name type="scientific">Paragonimus skrjabini miyazakii</name>
    <dbReference type="NCBI Taxonomy" id="59628"/>
    <lineage>
        <taxon>Eukaryota</taxon>
        <taxon>Metazoa</taxon>
        <taxon>Spiralia</taxon>
        <taxon>Lophotrochozoa</taxon>
        <taxon>Platyhelminthes</taxon>
        <taxon>Trematoda</taxon>
        <taxon>Digenea</taxon>
        <taxon>Plagiorchiida</taxon>
        <taxon>Troglotremata</taxon>
        <taxon>Troglotrematidae</taxon>
        <taxon>Paragonimus</taxon>
    </lineage>
</organism>
<evidence type="ECO:0000313" key="5">
    <source>
        <dbReference type="Proteomes" id="UP000822476"/>
    </source>
</evidence>
<feature type="compositionally biased region" description="Acidic residues" evidence="3">
    <location>
        <begin position="52"/>
        <end position="62"/>
    </location>
</feature>
<feature type="coiled-coil region" evidence="2">
    <location>
        <begin position="705"/>
        <end position="732"/>
    </location>
</feature>
<dbReference type="PANTHER" id="PTHR32083">
    <property type="entry name" value="CILIA AND FLAGELLA-ASSOCIATED PROTEIN 58-RELATED"/>
    <property type="match status" value="1"/>
</dbReference>
<dbReference type="GO" id="GO:0005856">
    <property type="term" value="C:cytoskeleton"/>
    <property type="evidence" value="ECO:0007669"/>
    <property type="project" value="TreeGrafter"/>
</dbReference>
<dbReference type="OrthoDB" id="10262929at2759"/>
<feature type="region of interest" description="Disordered" evidence="3">
    <location>
        <begin position="977"/>
        <end position="1035"/>
    </location>
</feature>
<protein>
    <submittedName>
        <fullName evidence="4">Coiled-coil domain-containing protein</fullName>
    </submittedName>
</protein>
<dbReference type="AlphaFoldDB" id="A0A8S9YT67"/>
<feature type="region of interest" description="Disordered" evidence="3">
    <location>
        <begin position="773"/>
        <end position="793"/>
    </location>
</feature>
<feature type="compositionally biased region" description="Polar residues" evidence="3">
    <location>
        <begin position="1"/>
        <end position="19"/>
    </location>
</feature>
<name>A0A8S9YT67_9TREM</name>
<accession>A0A8S9YT67</accession>
<feature type="region of interest" description="Disordered" evidence="3">
    <location>
        <begin position="939"/>
        <end position="961"/>
    </location>
</feature>
<reference evidence="4" key="1">
    <citation type="submission" date="2019-07" db="EMBL/GenBank/DDBJ databases">
        <title>Annotation for the trematode Paragonimus miyazaki's.</title>
        <authorList>
            <person name="Choi Y.-J."/>
        </authorList>
    </citation>
    <scope>NUCLEOTIDE SEQUENCE</scope>
    <source>
        <strain evidence="4">Japan</strain>
    </source>
</reference>
<feature type="compositionally biased region" description="Basic and acidic residues" evidence="3">
    <location>
        <begin position="784"/>
        <end position="793"/>
    </location>
</feature>
<feature type="region of interest" description="Disordered" evidence="3">
    <location>
        <begin position="1"/>
        <end position="65"/>
    </location>
</feature>
<dbReference type="PANTHER" id="PTHR32083:SF34">
    <property type="entry name" value="COILED-COIL DOMAIN-CONTAINING PROTEIN 146"/>
    <property type="match status" value="1"/>
</dbReference>
<gene>
    <name evidence="4" type="ORF">EG68_04833</name>
</gene>
<feature type="coiled-coil region" evidence="2">
    <location>
        <begin position="272"/>
        <end position="317"/>
    </location>
</feature>
<sequence length="1035" mass="120177">MDSNTSSRNTENANFSNEISEYEKHRDTVHSGPSTILVARPTTDCDQQTEYSDSENNEETDSDAPALLESPIGASAVMQFLEDLIFHRKMTATQVVFLKDKYLKLCSYLSETRENEFNLVHQAKLFTTEVEHLNEVLAKADNYPDNFNTQADILREQLLTAENQLLCCEERCDELSYILESLRDEQKMLQRDYGRMPKEEETEKLRRQLERSCEEIRSETSKRCGEGRQLAQSLKDAHQAIQEEEKLVTITHVQLETLREEVSEASLLPLQYTKEADKLRKQKEEAEQLRDESVLEADQLKVEMENLEACRAQLDMESAKLGAQSAKKNIKIYDTQTQYDAISTQLDIAQQKDAEYALEKAETELRIKRLSEEKVCLTEQLKRLIRERDVAVQMARKAENGVQARKDAIKFSSAICQERKAALMAMKQLGQDKELFMKRNKLLKEIVGLQEALMQQCNLSDAERSRLQTSIQSQYQMNDELADLRVEVLELSRLVSIKADEREQKAREFRAATLRYARMQDELKTKGLLIQEHEKSLHGTQRHLRNFAQLYETIKEERNNCLTFIQLARQRMQESSEKMRVCTNELDILHNTLALKTEQIGKQRVKLKQAVTTRDSLRNELCKQAYSVRESELQSNQLERNIKCQNRIIEKCKNGLSEVQQAIGRVIQLRNERATQLVERNEELCVLQEKVRLQNDTRTKGEQELSLLDEQISWLNQEKMDLEQKLSVIKRKIKKRWELEDELTNKQIQLAMCQERVSRLESASIDPKALVMDPETGEPFEVDPINKHKDGTTDDLHLSRVREVQIREPDQTQLRLKLDSIQVQLLIREKKLLEYNLLLQATNRLVEKLKHRAGQGRDTTLHLSKTMNENQTEVNQTTKKLKAKTAELTMLMAMTFKLETEVEERRSQLLEGYRRLEAGDPPSEEMRIAWERQLKREQKKLTSSQQSNKQEVDNWDSWTTAPERPNAYILHTGDRAGEHEAHANEQPPPFNSLENRGPAHVTHAIPYGANAPFRPTEPGANMRHFRKPKLKELEL</sequence>
<evidence type="ECO:0000313" key="4">
    <source>
        <dbReference type="EMBL" id="KAF7257922.1"/>
    </source>
</evidence>
<dbReference type="Proteomes" id="UP000822476">
    <property type="component" value="Unassembled WGS sequence"/>
</dbReference>
<proteinExistence type="predicted"/>
<feature type="coiled-coil region" evidence="2">
    <location>
        <begin position="360"/>
        <end position="387"/>
    </location>
</feature>
<keyword evidence="1 2" id="KW-0175">Coiled coil</keyword>
<dbReference type="EMBL" id="JTDE01002060">
    <property type="protein sequence ID" value="KAF7257922.1"/>
    <property type="molecule type" value="Genomic_DNA"/>
</dbReference>
<keyword evidence="5" id="KW-1185">Reference proteome</keyword>
<comment type="caution">
    <text evidence="4">The sequence shown here is derived from an EMBL/GenBank/DDBJ whole genome shotgun (WGS) entry which is preliminary data.</text>
</comment>
<evidence type="ECO:0000256" key="3">
    <source>
        <dbReference type="SAM" id="MobiDB-lite"/>
    </source>
</evidence>
<evidence type="ECO:0000256" key="1">
    <source>
        <dbReference type="ARBA" id="ARBA00023054"/>
    </source>
</evidence>
<evidence type="ECO:0000256" key="2">
    <source>
        <dbReference type="SAM" id="Coils"/>
    </source>
</evidence>